<evidence type="ECO:0000313" key="1">
    <source>
        <dbReference type="EMBL" id="OGH93859.1"/>
    </source>
</evidence>
<evidence type="ECO:0008006" key="3">
    <source>
        <dbReference type="Google" id="ProtNLM"/>
    </source>
</evidence>
<protein>
    <recommendedName>
        <fullName evidence="3">DUF1902 domain-containing protein</fullName>
    </recommendedName>
</protein>
<dbReference type="SUPFAM" id="SSF143100">
    <property type="entry name" value="TTHA1013/TTHA0281-like"/>
    <property type="match status" value="1"/>
</dbReference>
<gene>
    <name evidence="1" type="ORF">A2538_03285</name>
</gene>
<sequence length="113" mass="13374">MFIAKIQQTFNRAYRYFVVQKNPLFIKQKYGIPDRLDWTVELTPDGWFIAECKDLPGVFTQAQSKKELLDMVNDAVLTYFGVPKRESDFIFNEFRMANNEVIRYEAHLQTQPT</sequence>
<reference evidence="1 2" key="1">
    <citation type="journal article" date="2016" name="Nat. Commun.">
        <title>Thousands of microbial genomes shed light on interconnected biogeochemical processes in an aquifer system.</title>
        <authorList>
            <person name="Anantharaman K."/>
            <person name="Brown C.T."/>
            <person name="Hug L.A."/>
            <person name="Sharon I."/>
            <person name="Castelle C.J."/>
            <person name="Probst A.J."/>
            <person name="Thomas B.C."/>
            <person name="Singh A."/>
            <person name="Wilkins M.J."/>
            <person name="Karaoz U."/>
            <person name="Brodie E.L."/>
            <person name="Williams K.H."/>
            <person name="Hubbard S.S."/>
            <person name="Banfield J.F."/>
        </authorList>
    </citation>
    <scope>NUCLEOTIDE SEQUENCE [LARGE SCALE GENOMIC DNA]</scope>
</reference>
<proteinExistence type="predicted"/>
<dbReference type="EMBL" id="MFRE01000019">
    <property type="protein sequence ID" value="OGH93859.1"/>
    <property type="molecule type" value="Genomic_DNA"/>
</dbReference>
<dbReference type="Gene3D" id="3.30.160.250">
    <property type="match status" value="1"/>
</dbReference>
<comment type="caution">
    <text evidence="1">The sequence shown here is derived from an EMBL/GenBank/DDBJ whole genome shotgun (WGS) entry which is preliminary data.</text>
</comment>
<organism evidence="1 2">
    <name type="scientific">Candidatus Magasanikbacteria bacterium RIFOXYD2_FULL_41_14</name>
    <dbReference type="NCBI Taxonomy" id="1798709"/>
    <lineage>
        <taxon>Bacteria</taxon>
        <taxon>Candidatus Magasanikiibacteriota</taxon>
    </lineage>
</organism>
<dbReference type="AlphaFoldDB" id="A0A1F6PCH9"/>
<dbReference type="STRING" id="1798709.A2538_03285"/>
<dbReference type="Proteomes" id="UP000178254">
    <property type="component" value="Unassembled WGS sequence"/>
</dbReference>
<accession>A0A1F6PCH9</accession>
<dbReference type="InterPro" id="IPR035069">
    <property type="entry name" value="TTHA1013/TTHA0281-like"/>
</dbReference>
<evidence type="ECO:0000313" key="2">
    <source>
        <dbReference type="Proteomes" id="UP000178254"/>
    </source>
</evidence>
<name>A0A1F6PCH9_9BACT</name>